<accession>A0ABT3TD67</accession>
<sequence length="74" mass="8575">MPVVKRLVRPVEVNYICDGCSQGMLEHAGEMDAQSGAQEHRCMICDHRQTFFWERYPRIEHVGLDEDLLEETAP</sequence>
<dbReference type="Proteomes" id="UP001143362">
    <property type="component" value="Unassembled WGS sequence"/>
</dbReference>
<protein>
    <submittedName>
        <fullName evidence="1">Type II citrate synthase</fullName>
    </submittedName>
</protein>
<comment type="caution">
    <text evidence="1">The sequence shown here is derived from an EMBL/GenBank/DDBJ whole genome shotgun (WGS) entry which is preliminary data.</text>
</comment>
<dbReference type="EMBL" id="SHNN01000001">
    <property type="protein sequence ID" value="MCX2979726.1"/>
    <property type="molecule type" value="Genomic_DNA"/>
</dbReference>
<proteinExistence type="predicted"/>
<organism evidence="1 2">
    <name type="scientific">Candidatus Litorirhabdus singularis</name>
    <dbReference type="NCBI Taxonomy" id="2518993"/>
    <lineage>
        <taxon>Bacteria</taxon>
        <taxon>Pseudomonadati</taxon>
        <taxon>Pseudomonadota</taxon>
        <taxon>Gammaproteobacteria</taxon>
        <taxon>Cellvibrionales</taxon>
        <taxon>Halieaceae</taxon>
        <taxon>Candidatus Litorirhabdus</taxon>
    </lineage>
</organism>
<keyword evidence="2" id="KW-1185">Reference proteome</keyword>
<dbReference type="RefSeq" id="WP_279243725.1">
    <property type="nucleotide sequence ID" value="NZ_SHNN01000001.1"/>
</dbReference>
<name>A0ABT3TD67_9GAMM</name>
<gene>
    <name evidence="1" type="ORF">EYC98_02485</name>
</gene>
<reference evidence="1" key="1">
    <citation type="submission" date="2019-02" db="EMBL/GenBank/DDBJ databases">
        <authorList>
            <person name="Li S.-H."/>
        </authorList>
    </citation>
    <scope>NUCLEOTIDE SEQUENCE</scope>
    <source>
        <strain evidence="1">IMCC14734</strain>
    </source>
</reference>
<evidence type="ECO:0000313" key="1">
    <source>
        <dbReference type="EMBL" id="MCX2979726.1"/>
    </source>
</evidence>
<evidence type="ECO:0000313" key="2">
    <source>
        <dbReference type="Proteomes" id="UP001143362"/>
    </source>
</evidence>